<protein>
    <recommendedName>
        <fullName evidence="1">C2H2-type domain-containing protein</fullName>
    </recommendedName>
</protein>
<accession>H2XTI7</accession>
<dbReference type="InParanoid" id="H2XTI7"/>
<dbReference type="Proteomes" id="UP000008144">
    <property type="component" value="Unassembled WGS sequence"/>
</dbReference>
<feature type="domain" description="C2H2-type" evidence="1">
    <location>
        <begin position="17"/>
        <end position="38"/>
    </location>
</feature>
<organism evidence="2 3">
    <name type="scientific">Ciona intestinalis</name>
    <name type="common">Transparent sea squirt</name>
    <name type="synonym">Ascidia intestinalis</name>
    <dbReference type="NCBI Taxonomy" id="7719"/>
    <lineage>
        <taxon>Eukaryota</taxon>
        <taxon>Metazoa</taxon>
        <taxon>Chordata</taxon>
        <taxon>Tunicata</taxon>
        <taxon>Ascidiacea</taxon>
        <taxon>Phlebobranchia</taxon>
        <taxon>Cionidae</taxon>
        <taxon>Ciona</taxon>
    </lineage>
</organism>
<dbReference type="AlphaFoldDB" id="H2XTI7"/>
<dbReference type="InterPro" id="IPR013087">
    <property type="entry name" value="Znf_C2H2_type"/>
</dbReference>
<reference evidence="3" key="1">
    <citation type="journal article" date="2002" name="Science">
        <title>The draft genome of Ciona intestinalis: insights into chordate and vertebrate origins.</title>
        <authorList>
            <person name="Dehal P."/>
            <person name="Satou Y."/>
            <person name="Campbell R.K."/>
            <person name="Chapman J."/>
            <person name="Degnan B."/>
            <person name="De Tomaso A."/>
            <person name="Davidson B."/>
            <person name="Di Gregorio A."/>
            <person name="Gelpke M."/>
            <person name="Goodstein D.M."/>
            <person name="Harafuji N."/>
            <person name="Hastings K.E."/>
            <person name="Ho I."/>
            <person name="Hotta K."/>
            <person name="Huang W."/>
            <person name="Kawashima T."/>
            <person name="Lemaire P."/>
            <person name="Martinez D."/>
            <person name="Meinertzhagen I.A."/>
            <person name="Necula S."/>
            <person name="Nonaka M."/>
            <person name="Putnam N."/>
            <person name="Rash S."/>
            <person name="Saiga H."/>
            <person name="Satake M."/>
            <person name="Terry A."/>
            <person name="Yamada L."/>
            <person name="Wang H.G."/>
            <person name="Awazu S."/>
            <person name="Azumi K."/>
            <person name="Boore J."/>
            <person name="Branno M."/>
            <person name="Chin-Bow S."/>
            <person name="DeSantis R."/>
            <person name="Doyle S."/>
            <person name="Francino P."/>
            <person name="Keys D.N."/>
            <person name="Haga S."/>
            <person name="Hayashi H."/>
            <person name="Hino K."/>
            <person name="Imai K.S."/>
            <person name="Inaba K."/>
            <person name="Kano S."/>
            <person name="Kobayashi K."/>
            <person name="Kobayashi M."/>
            <person name="Lee B.I."/>
            <person name="Makabe K.W."/>
            <person name="Manohar C."/>
            <person name="Matassi G."/>
            <person name="Medina M."/>
            <person name="Mochizuki Y."/>
            <person name="Mount S."/>
            <person name="Morishita T."/>
            <person name="Miura S."/>
            <person name="Nakayama A."/>
            <person name="Nishizaka S."/>
            <person name="Nomoto H."/>
            <person name="Ohta F."/>
            <person name="Oishi K."/>
            <person name="Rigoutsos I."/>
            <person name="Sano M."/>
            <person name="Sasaki A."/>
            <person name="Sasakura Y."/>
            <person name="Shoguchi E."/>
            <person name="Shin-i T."/>
            <person name="Spagnuolo A."/>
            <person name="Stainier D."/>
            <person name="Suzuki M.M."/>
            <person name="Tassy O."/>
            <person name="Takatori N."/>
            <person name="Tokuoka M."/>
            <person name="Yagi K."/>
            <person name="Yoshizaki F."/>
            <person name="Wada S."/>
            <person name="Zhang C."/>
            <person name="Hyatt P.D."/>
            <person name="Larimer F."/>
            <person name="Detter C."/>
            <person name="Doggett N."/>
            <person name="Glavina T."/>
            <person name="Hawkins T."/>
            <person name="Richardson P."/>
            <person name="Lucas S."/>
            <person name="Kohara Y."/>
            <person name="Levine M."/>
            <person name="Satoh N."/>
            <person name="Rokhsar D.S."/>
        </authorList>
    </citation>
    <scope>NUCLEOTIDE SEQUENCE [LARGE SCALE GENOMIC DNA]</scope>
</reference>
<proteinExistence type="predicted"/>
<keyword evidence="3" id="KW-1185">Reference proteome</keyword>
<reference evidence="2" key="2">
    <citation type="submission" date="2025-08" db="UniProtKB">
        <authorList>
            <consortium name="Ensembl"/>
        </authorList>
    </citation>
    <scope>IDENTIFICATION</scope>
</reference>
<evidence type="ECO:0000259" key="1">
    <source>
        <dbReference type="PROSITE" id="PS00028"/>
    </source>
</evidence>
<name>H2XTI7_CIOIN</name>
<reference evidence="2" key="3">
    <citation type="submission" date="2025-09" db="UniProtKB">
        <authorList>
            <consortium name="Ensembl"/>
        </authorList>
    </citation>
    <scope>IDENTIFICATION</scope>
</reference>
<sequence length="86" mass="9972">MADSVVRSYLSSLEIQCDVCGAMMASIDELRTHCLMMHYEQGQDKINTHTGCIYKNGSLMPEAVHFQKTSVFYFNQQHIWIYKNSF</sequence>
<dbReference type="Ensembl" id="ENSCINT00000033946.1">
    <property type="protein sequence ID" value="ENSCINP00000032971.1"/>
    <property type="gene ID" value="ENSCING00000020886.1"/>
</dbReference>
<evidence type="ECO:0000313" key="2">
    <source>
        <dbReference type="Ensembl" id="ENSCINP00000032971.1"/>
    </source>
</evidence>
<evidence type="ECO:0000313" key="3">
    <source>
        <dbReference type="Proteomes" id="UP000008144"/>
    </source>
</evidence>
<dbReference type="PROSITE" id="PS00028">
    <property type="entry name" value="ZINC_FINGER_C2H2_1"/>
    <property type="match status" value="1"/>
</dbReference>
<dbReference type="HOGENOM" id="CLU_2497206_0_0_1"/>